<evidence type="ECO:0000256" key="2">
    <source>
        <dbReference type="SAM" id="Coils"/>
    </source>
</evidence>
<dbReference type="GO" id="GO:0000502">
    <property type="term" value="C:proteasome complex"/>
    <property type="evidence" value="ECO:0007669"/>
    <property type="project" value="UniProtKB-KW"/>
</dbReference>
<organism evidence="5 6">
    <name type="scientific">Paragonimus westermani</name>
    <dbReference type="NCBI Taxonomy" id="34504"/>
    <lineage>
        <taxon>Eukaryota</taxon>
        <taxon>Metazoa</taxon>
        <taxon>Spiralia</taxon>
        <taxon>Lophotrochozoa</taxon>
        <taxon>Platyhelminthes</taxon>
        <taxon>Trematoda</taxon>
        <taxon>Digenea</taxon>
        <taxon>Plagiorchiida</taxon>
        <taxon>Troglotremata</taxon>
        <taxon>Troglotrematidae</taxon>
        <taxon>Paragonimus</taxon>
    </lineage>
</organism>
<proteinExistence type="predicted"/>
<name>A0A8T0DCH8_9TREM</name>
<dbReference type="PANTHER" id="PTHR12651">
    <property type="entry name" value="26S PROTEASOME NON-ATPASE REGULATORY SUBUNIT 9"/>
    <property type="match status" value="1"/>
</dbReference>
<dbReference type="OrthoDB" id="72325at2759"/>
<feature type="domain" description="Nas2 N-terminal" evidence="4">
    <location>
        <begin position="27"/>
        <end position="105"/>
    </location>
</feature>
<feature type="coiled-coil region" evidence="2">
    <location>
        <begin position="19"/>
        <end position="46"/>
    </location>
</feature>
<dbReference type="InterPro" id="IPR035269">
    <property type="entry name" value="PSMD9"/>
</dbReference>
<reference evidence="5 6" key="1">
    <citation type="submission" date="2019-07" db="EMBL/GenBank/DDBJ databases">
        <title>Annotation for the trematode Paragonimus westermani.</title>
        <authorList>
            <person name="Choi Y.-J."/>
        </authorList>
    </citation>
    <scope>NUCLEOTIDE SEQUENCE [LARGE SCALE GENOMIC DNA]</scope>
    <source>
        <strain evidence="5">180907_Pwestermani</strain>
    </source>
</reference>
<dbReference type="AlphaFoldDB" id="A0A8T0DCH8"/>
<comment type="caution">
    <text evidence="5">The sequence shown here is derived from an EMBL/GenBank/DDBJ whole genome shotgun (WGS) entry which is preliminary data.</text>
</comment>
<dbReference type="GO" id="GO:0005634">
    <property type="term" value="C:nucleus"/>
    <property type="evidence" value="ECO:0007669"/>
    <property type="project" value="TreeGrafter"/>
</dbReference>
<dbReference type="GO" id="GO:0005737">
    <property type="term" value="C:cytoplasm"/>
    <property type="evidence" value="ECO:0007669"/>
    <property type="project" value="TreeGrafter"/>
</dbReference>
<feature type="region of interest" description="Disordered" evidence="3">
    <location>
        <begin position="110"/>
        <end position="136"/>
    </location>
</feature>
<evidence type="ECO:0000313" key="5">
    <source>
        <dbReference type="EMBL" id="KAF8564644.1"/>
    </source>
</evidence>
<dbReference type="InterPro" id="IPR040815">
    <property type="entry name" value="Nas2_N"/>
</dbReference>
<dbReference type="GO" id="GO:0070682">
    <property type="term" value="P:proteasome regulatory particle assembly"/>
    <property type="evidence" value="ECO:0007669"/>
    <property type="project" value="InterPro"/>
</dbReference>
<dbReference type="Pfam" id="PF18265">
    <property type="entry name" value="Nas2_N"/>
    <property type="match status" value="1"/>
</dbReference>
<feature type="compositionally biased region" description="Basic and acidic residues" evidence="3">
    <location>
        <begin position="110"/>
        <end position="121"/>
    </location>
</feature>
<gene>
    <name evidence="5" type="ORF">P879_05764</name>
</gene>
<keyword evidence="6" id="KW-1185">Reference proteome</keyword>
<dbReference type="PANTHER" id="PTHR12651:SF1">
    <property type="entry name" value="26S PROTEASOME NON-ATPASE REGULATORY SUBUNIT 9"/>
    <property type="match status" value="1"/>
</dbReference>
<dbReference type="Proteomes" id="UP000699462">
    <property type="component" value="Unassembled WGS sequence"/>
</dbReference>
<dbReference type="EMBL" id="JTDF01008140">
    <property type="protein sequence ID" value="KAF8564644.1"/>
    <property type="molecule type" value="Genomic_DNA"/>
</dbReference>
<accession>A0A8T0DCH8</accession>
<dbReference type="Gene3D" id="2.30.42.10">
    <property type="match status" value="1"/>
</dbReference>
<keyword evidence="2" id="KW-0175">Coiled coil</keyword>
<evidence type="ECO:0000259" key="4">
    <source>
        <dbReference type="Pfam" id="PF18265"/>
    </source>
</evidence>
<dbReference type="Gene3D" id="6.10.140.1710">
    <property type="match status" value="1"/>
</dbReference>
<dbReference type="InterPro" id="IPR036034">
    <property type="entry name" value="PDZ_sf"/>
</dbReference>
<keyword evidence="5" id="KW-0647">Proteasome</keyword>
<sequence length="228" mass="25060">MNSDVSPIGEAMSDGQAIHAELAARINNLSSQKNAIEKEIRSLSEVLAVNGNVGLECSLVDRDGYPRSDIDVVAVRTARNRIIRLNNDHKTVMHDLELTLHQLHQLNREHGSSPLRSDETLHTVTKPPTPEGVEPKPVPFLFIDEVRPGSVAFDAGLEIGDQVAKFGSVTADNFENMRDISTVLQNTVPHGVIPMIIVRPKRNNRVYHIELTKPDGGVSLGMHILPLP</sequence>
<evidence type="ECO:0000256" key="3">
    <source>
        <dbReference type="SAM" id="MobiDB-lite"/>
    </source>
</evidence>
<evidence type="ECO:0000313" key="6">
    <source>
        <dbReference type="Proteomes" id="UP000699462"/>
    </source>
</evidence>
<keyword evidence="1" id="KW-0143">Chaperone</keyword>
<protein>
    <submittedName>
        <fullName evidence="5">26S proteasome non ATPase regulatory subunit</fullName>
    </submittedName>
</protein>
<evidence type="ECO:0000256" key="1">
    <source>
        <dbReference type="ARBA" id="ARBA00023186"/>
    </source>
</evidence>
<dbReference type="SUPFAM" id="SSF50156">
    <property type="entry name" value="PDZ domain-like"/>
    <property type="match status" value="1"/>
</dbReference>